<accession>A0ABU0QD89</accession>
<protein>
    <submittedName>
        <fullName evidence="1">Uncharacterized protein</fullName>
    </submittedName>
</protein>
<name>A0ABU0QD89_STRAH</name>
<evidence type="ECO:0000313" key="2">
    <source>
        <dbReference type="Proteomes" id="UP001243364"/>
    </source>
</evidence>
<reference evidence="1 2" key="1">
    <citation type="submission" date="2023-07" db="EMBL/GenBank/DDBJ databases">
        <title>Comparative genomics of wheat-associated soil bacteria to identify genetic determinants of phenazine resistance.</title>
        <authorList>
            <person name="Mouncey N."/>
        </authorList>
    </citation>
    <scope>NUCLEOTIDE SEQUENCE [LARGE SCALE GENOMIC DNA]</scope>
    <source>
        <strain evidence="1 2">W4I19-2</strain>
    </source>
</reference>
<keyword evidence="2" id="KW-1185">Reference proteome</keyword>
<gene>
    <name evidence="1" type="ORF">QFZ56_007587</name>
</gene>
<evidence type="ECO:0000313" key="1">
    <source>
        <dbReference type="EMBL" id="MDQ0688624.1"/>
    </source>
</evidence>
<organism evidence="1 2">
    <name type="scientific">Streptomyces achromogenes</name>
    <dbReference type="NCBI Taxonomy" id="67255"/>
    <lineage>
        <taxon>Bacteria</taxon>
        <taxon>Bacillati</taxon>
        <taxon>Actinomycetota</taxon>
        <taxon>Actinomycetes</taxon>
        <taxon>Kitasatosporales</taxon>
        <taxon>Streptomycetaceae</taxon>
        <taxon>Streptomyces</taxon>
    </lineage>
</organism>
<dbReference type="Proteomes" id="UP001243364">
    <property type="component" value="Unassembled WGS sequence"/>
</dbReference>
<dbReference type="EMBL" id="JAUSYA010000001">
    <property type="protein sequence ID" value="MDQ0688624.1"/>
    <property type="molecule type" value="Genomic_DNA"/>
</dbReference>
<proteinExistence type="predicted"/>
<sequence length="34" mass="3826">MHGFAFDSVPFQDDQSQGSLTVDEIVDEIIEGIW</sequence>
<comment type="caution">
    <text evidence="1">The sequence shown here is derived from an EMBL/GenBank/DDBJ whole genome shotgun (WGS) entry which is preliminary data.</text>
</comment>